<feature type="transmembrane region" description="Helical" evidence="6">
    <location>
        <begin position="74"/>
        <end position="91"/>
    </location>
</feature>
<protein>
    <submittedName>
        <fullName evidence="7">Lysine/threonine exporter protein LysE</fullName>
    </submittedName>
</protein>
<comment type="subcellular location">
    <subcellularLocation>
        <location evidence="1">Cell membrane</location>
        <topology evidence="1">Multi-pass membrane protein</topology>
    </subcellularLocation>
</comment>
<dbReference type="PANTHER" id="PTHR30086">
    <property type="entry name" value="ARGININE EXPORTER PROTEIN ARGO"/>
    <property type="match status" value="1"/>
</dbReference>
<evidence type="ECO:0000256" key="4">
    <source>
        <dbReference type="ARBA" id="ARBA00022989"/>
    </source>
</evidence>
<keyword evidence="8" id="KW-1185">Reference proteome</keyword>
<evidence type="ECO:0000256" key="5">
    <source>
        <dbReference type="ARBA" id="ARBA00023136"/>
    </source>
</evidence>
<dbReference type="PANTHER" id="PTHR30086:SF20">
    <property type="entry name" value="ARGININE EXPORTER PROTEIN ARGO-RELATED"/>
    <property type="match status" value="1"/>
</dbReference>
<accession>A0ABQ0NYY7</accession>
<feature type="transmembrane region" description="Helical" evidence="6">
    <location>
        <begin position="149"/>
        <end position="169"/>
    </location>
</feature>
<proteinExistence type="predicted"/>
<reference evidence="7" key="1">
    <citation type="submission" date="2013-04" db="EMBL/GenBank/DDBJ databases">
        <title>The genome sequencing project of 58 acetic acid bacteria.</title>
        <authorList>
            <person name="Okamoto-Kainuma A."/>
            <person name="Ishikawa M."/>
            <person name="Umino S."/>
            <person name="Koizumi Y."/>
            <person name="Shiwa Y."/>
            <person name="Yoshikawa H."/>
            <person name="Matsutani M."/>
            <person name="Matsushita K."/>
        </authorList>
    </citation>
    <scope>NUCLEOTIDE SEQUENCE</scope>
    <source>
        <strain evidence="7">DSM 15669</strain>
    </source>
</reference>
<dbReference type="InterPro" id="IPR001123">
    <property type="entry name" value="LeuE-type"/>
</dbReference>
<evidence type="ECO:0000256" key="1">
    <source>
        <dbReference type="ARBA" id="ARBA00004651"/>
    </source>
</evidence>
<keyword evidence="3 6" id="KW-0812">Transmembrane</keyword>
<keyword evidence="4 6" id="KW-1133">Transmembrane helix</keyword>
<keyword evidence="2" id="KW-1003">Cell membrane</keyword>
<feature type="transmembrane region" description="Helical" evidence="6">
    <location>
        <begin position="42"/>
        <end position="68"/>
    </location>
</feature>
<gene>
    <name evidence="7" type="ORF">AA15669_1176</name>
</gene>
<organism evidence="7 8">
    <name type="scientific">Saccharibacter floricola DSM 15669</name>
    <dbReference type="NCBI Taxonomy" id="1123227"/>
    <lineage>
        <taxon>Bacteria</taxon>
        <taxon>Pseudomonadati</taxon>
        <taxon>Pseudomonadota</taxon>
        <taxon>Alphaproteobacteria</taxon>
        <taxon>Acetobacterales</taxon>
        <taxon>Acetobacteraceae</taxon>
        <taxon>Saccharibacter</taxon>
    </lineage>
</organism>
<evidence type="ECO:0000256" key="3">
    <source>
        <dbReference type="ARBA" id="ARBA00022692"/>
    </source>
</evidence>
<sequence>MMNLISSFGAGFGLSLSLNSAIGVQNIILMRQGLQRRYVGRLVVFCTAVDAVLMTLGVGGLGTLLAALPLFKMVLSYSGALFLAVYGLLSLRKMLSEQEVDFGAASSVSARRVLMTMAGVTLLNPHVYVDTMLLVGTTGAAQPRALHSVFTVGAVSGSAAWFALLGYGVRWLRPWLARPMLWRILDGFTGLLMIGLAVSLVIHAQ</sequence>
<evidence type="ECO:0000313" key="8">
    <source>
        <dbReference type="Proteomes" id="UP001062901"/>
    </source>
</evidence>
<dbReference type="RefSeq" id="WP_026294361.1">
    <property type="nucleotide sequence ID" value="NZ_BAQD01000017.1"/>
</dbReference>
<dbReference type="Proteomes" id="UP001062901">
    <property type="component" value="Unassembled WGS sequence"/>
</dbReference>
<feature type="transmembrane region" description="Helical" evidence="6">
    <location>
        <begin position="12"/>
        <end position="30"/>
    </location>
</feature>
<feature type="transmembrane region" description="Helical" evidence="6">
    <location>
        <begin position="181"/>
        <end position="202"/>
    </location>
</feature>
<evidence type="ECO:0000313" key="7">
    <source>
        <dbReference type="EMBL" id="GBQ06977.1"/>
    </source>
</evidence>
<keyword evidence="5 6" id="KW-0472">Membrane</keyword>
<comment type="caution">
    <text evidence="7">The sequence shown here is derived from an EMBL/GenBank/DDBJ whole genome shotgun (WGS) entry which is preliminary data.</text>
</comment>
<evidence type="ECO:0000256" key="6">
    <source>
        <dbReference type="SAM" id="Phobius"/>
    </source>
</evidence>
<dbReference type="Pfam" id="PF01810">
    <property type="entry name" value="LysE"/>
    <property type="match status" value="1"/>
</dbReference>
<evidence type="ECO:0000256" key="2">
    <source>
        <dbReference type="ARBA" id="ARBA00022475"/>
    </source>
</evidence>
<name>A0ABQ0NYY7_9PROT</name>
<dbReference type="EMBL" id="BAQD01000017">
    <property type="protein sequence ID" value="GBQ06977.1"/>
    <property type="molecule type" value="Genomic_DNA"/>
</dbReference>